<accession>A0ABU2BY05</accession>
<protein>
    <recommendedName>
        <fullName evidence="4">PE family protein</fullName>
    </recommendedName>
</protein>
<name>A0ABU2BY05_9ACTN</name>
<dbReference type="Proteomes" id="UP001183648">
    <property type="component" value="Unassembled WGS sequence"/>
</dbReference>
<organism evidence="2 3">
    <name type="scientific">Nocardioides marmoribigeumensis</name>
    <dbReference type="NCBI Taxonomy" id="433649"/>
    <lineage>
        <taxon>Bacteria</taxon>
        <taxon>Bacillati</taxon>
        <taxon>Actinomycetota</taxon>
        <taxon>Actinomycetes</taxon>
        <taxon>Propionibacteriales</taxon>
        <taxon>Nocardioidaceae</taxon>
        <taxon>Nocardioides</taxon>
    </lineage>
</organism>
<evidence type="ECO:0000256" key="1">
    <source>
        <dbReference type="SAM" id="MobiDB-lite"/>
    </source>
</evidence>
<dbReference type="EMBL" id="JAVDYG010000001">
    <property type="protein sequence ID" value="MDR7363269.1"/>
    <property type="molecule type" value="Genomic_DNA"/>
</dbReference>
<evidence type="ECO:0008006" key="4">
    <source>
        <dbReference type="Google" id="ProtNLM"/>
    </source>
</evidence>
<proteinExistence type="predicted"/>
<evidence type="ECO:0000313" key="3">
    <source>
        <dbReference type="Proteomes" id="UP001183648"/>
    </source>
</evidence>
<sequence length="101" mass="10501">MTTYTELTEKAADQLLEAVKPLNDLTQKLAGKASETAGKLPTLPRPEGVPTALEVVSAHFAFAEKLLGAQKDFALKLAGEATEASQSGPQGSSKAKSSTKS</sequence>
<feature type="compositionally biased region" description="Polar residues" evidence="1">
    <location>
        <begin position="83"/>
        <end position="101"/>
    </location>
</feature>
<reference evidence="2 3" key="1">
    <citation type="submission" date="2023-07" db="EMBL/GenBank/DDBJ databases">
        <title>Sequencing the genomes of 1000 actinobacteria strains.</title>
        <authorList>
            <person name="Klenk H.-P."/>
        </authorList>
    </citation>
    <scope>NUCLEOTIDE SEQUENCE [LARGE SCALE GENOMIC DNA]</scope>
    <source>
        <strain evidence="2 3">DSM 19426</strain>
    </source>
</reference>
<gene>
    <name evidence="2" type="ORF">J2S63_002822</name>
</gene>
<feature type="region of interest" description="Disordered" evidence="1">
    <location>
        <begin position="79"/>
        <end position="101"/>
    </location>
</feature>
<keyword evidence="3" id="KW-1185">Reference proteome</keyword>
<comment type="caution">
    <text evidence="2">The sequence shown here is derived from an EMBL/GenBank/DDBJ whole genome shotgun (WGS) entry which is preliminary data.</text>
</comment>
<dbReference type="RefSeq" id="WP_310303486.1">
    <property type="nucleotide sequence ID" value="NZ_BAAAPS010000003.1"/>
</dbReference>
<evidence type="ECO:0000313" key="2">
    <source>
        <dbReference type="EMBL" id="MDR7363269.1"/>
    </source>
</evidence>